<gene>
    <name evidence="1" type="ORF">FTUN_8642</name>
</gene>
<name>A0A6M5Z6G6_9BACT</name>
<dbReference type="PROSITE" id="PS51318">
    <property type="entry name" value="TAT"/>
    <property type="match status" value="1"/>
</dbReference>
<protein>
    <submittedName>
        <fullName evidence="1">Uncharacterized DUF1501 protein, type 2</fullName>
    </submittedName>
</protein>
<evidence type="ECO:0000313" key="1">
    <source>
        <dbReference type="EMBL" id="QJX01004.1"/>
    </source>
</evidence>
<keyword evidence="2" id="KW-1185">Reference proteome</keyword>
<dbReference type="RefSeq" id="WP_171475640.1">
    <property type="nucleotide sequence ID" value="NZ_CP053452.2"/>
</dbReference>
<dbReference type="AlphaFoldDB" id="A0A6M5Z6G6"/>
<dbReference type="Proteomes" id="UP000503447">
    <property type="component" value="Chromosome"/>
</dbReference>
<dbReference type="InterPro" id="IPR010869">
    <property type="entry name" value="DUF1501"/>
</dbReference>
<evidence type="ECO:0000313" key="2">
    <source>
        <dbReference type="Proteomes" id="UP000503447"/>
    </source>
</evidence>
<dbReference type="PANTHER" id="PTHR43737:SF1">
    <property type="entry name" value="DUF1501 DOMAIN-CONTAINING PROTEIN"/>
    <property type="match status" value="1"/>
</dbReference>
<accession>A0A6M5Z6G6</accession>
<dbReference type="InterPro" id="IPR006311">
    <property type="entry name" value="TAT_signal"/>
</dbReference>
<dbReference type="PANTHER" id="PTHR43737">
    <property type="entry name" value="BLL7424 PROTEIN"/>
    <property type="match status" value="1"/>
</dbReference>
<dbReference type="InterPro" id="IPR017850">
    <property type="entry name" value="Alkaline_phosphatase_core_sf"/>
</dbReference>
<sequence>MLTYSHVNRRSFLGVGTAGLLGLSLPSVLRAESRGPGTGRAKADGAILVWLGGGPATIDMWDLKPDAPEEYRGEFNPVDTKAPGVRICEHLPKVAGIMNRCALVRSLHHTITDHGAGAAYMATGHPPSAALRHPALGAISAKLLTTGAGIPSNVTLNRGAGFPGDAGFLGAACTPYDAEVGDRGARAGVAGLPDGFTAEHLADRDRLRGSFDKKFRDLDAADAPAGLDQFQRQAVEILRSDRVRNAFDLTAEPETVRSAYGASSLGRCALTARRLIEAGTRFVTIGLGGWDTHAGAFRTLRQQLLPDLDRALAALVTDLHERGALDRTLVYCAGEFGRTPRVNGGGGRDHWPRSMSVLLAGGGVRGGCVHGSTDAYGLAPEADPCSPADVSATVVSLLGLSPNHEVRTPSGRPVVLFREGKVLDALIG</sequence>
<dbReference type="SUPFAM" id="SSF53649">
    <property type="entry name" value="Alkaline phosphatase-like"/>
    <property type="match status" value="1"/>
</dbReference>
<reference evidence="2" key="1">
    <citation type="submission" date="2020-05" db="EMBL/GenBank/DDBJ databases">
        <title>Frigoriglobus tundricola gen. nov., sp. nov., a psychrotolerant cellulolytic planctomycete of the family Gemmataceae with two divergent copies of 16S rRNA gene.</title>
        <authorList>
            <person name="Kulichevskaya I.S."/>
            <person name="Ivanova A.A."/>
            <person name="Naumoff D.G."/>
            <person name="Beletsky A.V."/>
            <person name="Rijpstra W.I.C."/>
            <person name="Sinninghe Damste J.S."/>
            <person name="Mardanov A.V."/>
            <person name="Ravin N.V."/>
            <person name="Dedysh S.N."/>
        </authorList>
    </citation>
    <scope>NUCLEOTIDE SEQUENCE [LARGE SCALE GENOMIC DNA]</scope>
    <source>
        <strain evidence="2">PL17</strain>
    </source>
</reference>
<organism evidence="1 2">
    <name type="scientific">Frigoriglobus tundricola</name>
    <dbReference type="NCBI Taxonomy" id="2774151"/>
    <lineage>
        <taxon>Bacteria</taxon>
        <taxon>Pseudomonadati</taxon>
        <taxon>Planctomycetota</taxon>
        <taxon>Planctomycetia</taxon>
        <taxon>Gemmatales</taxon>
        <taxon>Gemmataceae</taxon>
        <taxon>Frigoriglobus</taxon>
    </lineage>
</organism>
<dbReference type="Pfam" id="PF07394">
    <property type="entry name" value="DUF1501"/>
    <property type="match status" value="1"/>
</dbReference>
<proteinExistence type="predicted"/>
<dbReference type="EMBL" id="CP053452">
    <property type="protein sequence ID" value="QJX01004.1"/>
    <property type="molecule type" value="Genomic_DNA"/>
</dbReference>
<dbReference type="KEGG" id="ftj:FTUN_8642"/>